<dbReference type="EMBL" id="GBRH01206463">
    <property type="protein sequence ID" value="JAD91432.1"/>
    <property type="molecule type" value="Transcribed_RNA"/>
</dbReference>
<reference evidence="1" key="2">
    <citation type="journal article" date="2015" name="Data Brief">
        <title>Shoot transcriptome of the giant reed, Arundo donax.</title>
        <authorList>
            <person name="Barrero R.A."/>
            <person name="Guerrero F.D."/>
            <person name="Moolhuijzen P."/>
            <person name="Goolsby J.A."/>
            <person name="Tidwell J."/>
            <person name="Bellgard S.E."/>
            <person name="Bellgard M.I."/>
        </authorList>
    </citation>
    <scope>NUCLEOTIDE SEQUENCE</scope>
    <source>
        <tissue evidence="1">Shoot tissue taken approximately 20 cm above the soil surface</tissue>
    </source>
</reference>
<reference evidence="1" key="1">
    <citation type="submission" date="2014-09" db="EMBL/GenBank/DDBJ databases">
        <authorList>
            <person name="Magalhaes I.L.F."/>
            <person name="Oliveira U."/>
            <person name="Santos F.R."/>
            <person name="Vidigal T.H.D.A."/>
            <person name="Brescovit A.D."/>
            <person name="Santos A.J."/>
        </authorList>
    </citation>
    <scope>NUCLEOTIDE SEQUENCE</scope>
    <source>
        <tissue evidence="1">Shoot tissue taken approximately 20 cm above the soil surface</tissue>
    </source>
</reference>
<protein>
    <submittedName>
        <fullName evidence="1">Uncharacterized protein</fullName>
    </submittedName>
</protein>
<proteinExistence type="predicted"/>
<organism evidence="1">
    <name type="scientific">Arundo donax</name>
    <name type="common">Giant reed</name>
    <name type="synonym">Donax arundinaceus</name>
    <dbReference type="NCBI Taxonomy" id="35708"/>
    <lineage>
        <taxon>Eukaryota</taxon>
        <taxon>Viridiplantae</taxon>
        <taxon>Streptophyta</taxon>
        <taxon>Embryophyta</taxon>
        <taxon>Tracheophyta</taxon>
        <taxon>Spermatophyta</taxon>
        <taxon>Magnoliopsida</taxon>
        <taxon>Liliopsida</taxon>
        <taxon>Poales</taxon>
        <taxon>Poaceae</taxon>
        <taxon>PACMAD clade</taxon>
        <taxon>Arundinoideae</taxon>
        <taxon>Arundineae</taxon>
        <taxon>Arundo</taxon>
    </lineage>
</organism>
<name>A0A0A9E625_ARUDO</name>
<sequence length="41" mass="4800">MCAVKPFGIWITDDVIWICHMQLVMLDFSLKIISTEIIFNN</sequence>
<evidence type="ECO:0000313" key="1">
    <source>
        <dbReference type="EMBL" id="JAD91432.1"/>
    </source>
</evidence>
<accession>A0A0A9E625</accession>
<dbReference type="AlphaFoldDB" id="A0A0A9E625"/>